<evidence type="ECO:0000256" key="3">
    <source>
        <dbReference type="ARBA" id="ARBA00022750"/>
    </source>
</evidence>
<dbReference type="FunFam" id="2.40.70.10:FF:000028">
    <property type="entry name" value="Eukaryotic aspartyl protease family protein"/>
    <property type="match status" value="1"/>
</dbReference>
<dbReference type="SUPFAM" id="SSF50630">
    <property type="entry name" value="Acid proteases"/>
    <property type="match status" value="1"/>
</dbReference>
<dbReference type="InterPro" id="IPR033121">
    <property type="entry name" value="PEPTIDASE_A1"/>
</dbReference>
<evidence type="ECO:0000313" key="10">
    <source>
        <dbReference type="Proteomes" id="UP000516437"/>
    </source>
</evidence>
<evidence type="ECO:0000256" key="2">
    <source>
        <dbReference type="ARBA" id="ARBA00022670"/>
    </source>
</evidence>
<name>A0A6A1USY6_9ROSI</name>
<dbReference type="InterPro" id="IPR032861">
    <property type="entry name" value="TAXi_N"/>
</dbReference>
<dbReference type="InterPro" id="IPR032799">
    <property type="entry name" value="TAXi_C"/>
</dbReference>
<dbReference type="InterPro" id="IPR034161">
    <property type="entry name" value="Pepsin-like_plant"/>
</dbReference>
<dbReference type="PRINTS" id="PR00792">
    <property type="entry name" value="PEPSIN"/>
</dbReference>
<dbReference type="GO" id="GO:0004190">
    <property type="term" value="F:aspartic-type endopeptidase activity"/>
    <property type="evidence" value="ECO:0007669"/>
    <property type="project" value="UniProtKB-KW"/>
</dbReference>
<keyword evidence="2" id="KW-0645">Protease</keyword>
<dbReference type="PANTHER" id="PTHR13683">
    <property type="entry name" value="ASPARTYL PROTEASES"/>
    <property type="match status" value="1"/>
</dbReference>
<reference evidence="9 10" key="1">
    <citation type="journal article" date="2019" name="Plant Biotechnol. J.">
        <title>The red bayberry genome and genetic basis of sex determination.</title>
        <authorList>
            <person name="Jia H.M."/>
            <person name="Jia H.J."/>
            <person name="Cai Q.L."/>
            <person name="Wang Y."/>
            <person name="Zhao H.B."/>
            <person name="Yang W.F."/>
            <person name="Wang G.Y."/>
            <person name="Li Y.H."/>
            <person name="Zhan D.L."/>
            <person name="Shen Y.T."/>
            <person name="Niu Q.F."/>
            <person name="Chang L."/>
            <person name="Qiu J."/>
            <person name="Zhao L."/>
            <person name="Xie H.B."/>
            <person name="Fu W.Y."/>
            <person name="Jin J."/>
            <person name="Li X.W."/>
            <person name="Jiao Y."/>
            <person name="Zhou C.C."/>
            <person name="Tu T."/>
            <person name="Chai C.Y."/>
            <person name="Gao J.L."/>
            <person name="Fan L.J."/>
            <person name="van de Weg E."/>
            <person name="Wang J.Y."/>
            <person name="Gao Z.S."/>
        </authorList>
    </citation>
    <scope>NUCLEOTIDE SEQUENCE [LARGE SCALE GENOMIC DNA]</scope>
    <source>
        <tissue evidence="9">Leaves</tissue>
    </source>
</reference>
<evidence type="ECO:0000313" key="9">
    <source>
        <dbReference type="EMBL" id="KAB1203423.1"/>
    </source>
</evidence>
<dbReference type="Pfam" id="PF14543">
    <property type="entry name" value="TAXi_N"/>
    <property type="match status" value="1"/>
</dbReference>
<comment type="caution">
    <text evidence="9">The sequence shown here is derived from an EMBL/GenBank/DDBJ whole genome shotgun (WGS) entry which is preliminary data.</text>
</comment>
<sequence>MDLRRLAHLVLLLLASSSSFITFIGGNVVFPVHHKFKGRERSLSALKAHDVRRHSRILFDVDLELGGNGQPSETGLYFAKIGIGSPAKDYYVQVDTGSDILWVNCVGCSKCPKKSSLGIELTLYNPKSSSTSSLVTCDEAFCTSTYDGQLPGCRPDLLCQYNVVYGDGSSTSGYFVEDNVQLDRVTGNLQTAAGNGSVIFGCGAKQSGELGSSSEALDGILGFGQANSSMISQLASVGKVKKMFAHCLDNTYGGGIFAIGQVVEPKVNTTPLVQNQAHYNVFLKDIEVGGEVLTLPSDVFENGFRQGTIIDSGTTLAYLPQVVYETLVPKIMALQSGLKLHTVEDQFSCFQYIANVDGGFPTVTFRFEGSLSLTVYPHEYLFQIKDGVWCIGWQNSGTQSKDGSQLTLLGDLVLSNKLVLYDLVEQAIGWTDYNCSSSIKVKDDSGAVYSPLQYCTPPSFSFCIHNKDNGFHTFLLFLSLSVIASASDSGYAPKPDYGKPKTERNDTPFPSKPEYHEKPKLKGDDTHLPPKPDYQKPNPELIVGIQGVVLCKSGSKYVPIKGAVARIACLAADENGYETTPFSILSNECDANGYFLTTLSLSFLKKGWKIQECKAYLYRSPLGTCQVPVDVNHGISGAPLSSYRILNDKHMKLYSVGPFFYTSKPQSVPKYGY</sequence>
<keyword evidence="4" id="KW-0378">Hydrolase</keyword>
<keyword evidence="10" id="KW-1185">Reference proteome</keyword>
<dbReference type="FunFam" id="2.40.70.10:FF:000056">
    <property type="entry name" value="Eukaryotic aspartyl protease family protein"/>
    <property type="match status" value="1"/>
</dbReference>
<accession>A0A6A1USY6</accession>
<evidence type="ECO:0000256" key="4">
    <source>
        <dbReference type="ARBA" id="ARBA00022801"/>
    </source>
</evidence>
<comment type="similarity">
    <text evidence="1">Belongs to the peptidase A1 family.</text>
</comment>
<dbReference type="AlphaFoldDB" id="A0A6A1USY6"/>
<proteinExistence type="inferred from homology"/>
<keyword evidence="3" id="KW-0064">Aspartyl protease</keyword>
<feature type="active site" evidence="6">
    <location>
        <position position="311"/>
    </location>
</feature>
<dbReference type="Gene3D" id="2.40.70.10">
    <property type="entry name" value="Acid Proteases"/>
    <property type="match status" value="2"/>
</dbReference>
<dbReference type="PANTHER" id="PTHR13683:SF768">
    <property type="entry name" value="EUKARYOTIC ASPARTYL PROTEASE FAMILY PROTEIN"/>
    <property type="match status" value="1"/>
</dbReference>
<dbReference type="Proteomes" id="UP000516437">
    <property type="component" value="Chromosome 8"/>
</dbReference>
<dbReference type="InterPro" id="IPR021109">
    <property type="entry name" value="Peptidase_aspartic_dom_sf"/>
</dbReference>
<evidence type="ECO:0000259" key="8">
    <source>
        <dbReference type="PROSITE" id="PS51767"/>
    </source>
</evidence>
<gene>
    <name evidence="9" type="ORF">CJ030_MR8G000572</name>
</gene>
<keyword evidence="5" id="KW-0325">Glycoprotein</keyword>
<dbReference type="Pfam" id="PF01190">
    <property type="entry name" value="Pollen_Ole_e_1"/>
    <property type="match status" value="1"/>
</dbReference>
<evidence type="ECO:0000256" key="1">
    <source>
        <dbReference type="ARBA" id="ARBA00007447"/>
    </source>
</evidence>
<feature type="domain" description="Peptidase A1" evidence="8">
    <location>
        <begin position="77"/>
        <end position="431"/>
    </location>
</feature>
<feature type="compositionally biased region" description="Basic and acidic residues" evidence="7">
    <location>
        <begin position="513"/>
        <end position="534"/>
    </location>
</feature>
<dbReference type="PROSITE" id="PS51767">
    <property type="entry name" value="PEPTIDASE_A1"/>
    <property type="match status" value="1"/>
</dbReference>
<feature type="region of interest" description="Disordered" evidence="7">
    <location>
        <begin position="493"/>
        <end position="535"/>
    </location>
</feature>
<feature type="compositionally biased region" description="Basic and acidic residues" evidence="7">
    <location>
        <begin position="496"/>
        <end position="506"/>
    </location>
</feature>
<feature type="active site" evidence="6">
    <location>
        <position position="95"/>
    </location>
</feature>
<evidence type="ECO:0000256" key="5">
    <source>
        <dbReference type="ARBA" id="ARBA00023180"/>
    </source>
</evidence>
<dbReference type="Pfam" id="PF14541">
    <property type="entry name" value="TAXi_C"/>
    <property type="match status" value="1"/>
</dbReference>
<organism evidence="9 10">
    <name type="scientific">Morella rubra</name>
    <name type="common">Chinese bayberry</name>
    <dbReference type="NCBI Taxonomy" id="262757"/>
    <lineage>
        <taxon>Eukaryota</taxon>
        <taxon>Viridiplantae</taxon>
        <taxon>Streptophyta</taxon>
        <taxon>Embryophyta</taxon>
        <taxon>Tracheophyta</taxon>
        <taxon>Spermatophyta</taxon>
        <taxon>Magnoliopsida</taxon>
        <taxon>eudicotyledons</taxon>
        <taxon>Gunneridae</taxon>
        <taxon>Pentapetalae</taxon>
        <taxon>rosids</taxon>
        <taxon>fabids</taxon>
        <taxon>Fagales</taxon>
        <taxon>Myricaceae</taxon>
        <taxon>Morella</taxon>
    </lineage>
</organism>
<dbReference type="InterPro" id="IPR001461">
    <property type="entry name" value="Aspartic_peptidase_A1"/>
</dbReference>
<protein>
    <submittedName>
        <fullName evidence="9">Aspartic proteinase-like protein 2</fullName>
    </submittedName>
</protein>
<dbReference type="CDD" id="cd05476">
    <property type="entry name" value="pepsin_A_like_plant"/>
    <property type="match status" value="1"/>
</dbReference>
<dbReference type="EMBL" id="RXIC02000026">
    <property type="protein sequence ID" value="KAB1203423.1"/>
    <property type="molecule type" value="Genomic_DNA"/>
</dbReference>
<evidence type="ECO:0000256" key="7">
    <source>
        <dbReference type="SAM" id="MobiDB-lite"/>
    </source>
</evidence>
<evidence type="ECO:0000256" key="6">
    <source>
        <dbReference type="PIRSR" id="PIRSR601461-1"/>
    </source>
</evidence>
<dbReference type="GO" id="GO:0006508">
    <property type="term" value="P:proteolysis"/>
    <property type="evidence" value="ECO:0007669"/>
    <property type="project" value="UniProtKB-KW"/>
</dbReference>
<dbReference type="OrthoDB" id="2747330at2759"/>